<dbReference type="EMBL" id="CACVBM020001163">
    <property type="protein sequence ID" value="CAA7036034.1"/>
    <property type="molecule type" value="Genomic_DNA"/>
</dbReference>
<keyword evidence="2" id="KW-1185">Reference proteome</keyword>
<sequence length="210" mass="24479">MGFQQENQALLLEQKQKIEEETYEKIGVALEELRYGLGVDFWNTPRVEQNHVFQTGKEVELAQGSVDVNGNITAHHLVQRICSKKKQRRYPKTWKFKYKQEHSWGILPQNEQHELMRSKKIICKMRLRQDTWSKKQYCQFQGKPDIVSSSSKADGAPESAQENWKRTIFYMAHIENKAIRNQYENDGVSARKLVLIQQGIGCVARLVLSL</sequence>
<comment type="caution">
    <text evidence="1">The sequence shown here is derived from an EMBL/GenBank/DDBJ whole genome shotgun (WGS) entry which is preliminary data.</text>
</comment>
<evidence type="ECO:0000313" key="1">
    <source>
        <dbReference type="EMBL" id="CAA7036034.1"/>
    </source>
</evidence>
<organism evidence="1 2">
    <name type="scientific">Microthlaspi erraticum</name>
    <dbReference type="NCBI Taxonomy" id="1685480"/>
    <lineage>
        <taxon>Eukaryota</taxon>
        <taxon>Viridiplantae</taxon>
        <taxon>Streptophyta</taxon>
        <taxon>Embryophyta</taxon>
        <taxon>Tracheophyta</taxon>
        <taxon>Spermatophyta</taxon>
        <taxon>Magnoliopsida</taxon>
        <taxon>eudicotyledons</taxon>
        <taxon>Gunneridae</taxon>
        <taxon>Pentapetalae</taxon>
        <taxon>rosids</taxon>
        <taxon>malvids</taxon>
        <taxon>Brassicales</taxon>
        <taxon>Brassicaceae</taxon>
        <taxon>Coluteocarpeae</taxon>
        <taxon>Microthlaspi</taxon>
    </lineage>
</organism>
<dbReference type="Proteomes" id="UP000467841">
    <property type="component" value="Unassembled WGS sequence"/>
</dbReference>
<accession>A0A6D2J7T9</accession>
<proteinExistence type="predicted"/>
<name>A0A6D2J7T9_9BRAS</name>
<dbReference type="AlphaFoldDB" id="A0A6D2J7T9"/>
<protein>
    <submittedName>
        <fullName evidence="1">Uncharacterized protein</fullName>
    </submittedName>
</protein>
<reference evidence="1" key="1">
    <citation type="submission" date="2020-01" db="EMBL/GenBank/DDBJ databases">
        <authorList>
            <person name="Mishra B."/>
        </authorList>
    </citation>
    <scope>NUCLEOTIDE SEQUENCE [LARGE SCALE GENOMIC DNA]</scope>
</reference>
<gene>
    <name evidence="1" type="ORF">MERR_LOCUS23269</name>
</gene>
<evidence type="ECO:0000313" key="2">
    <source>
        <dbReference type="Proteomes" id="UP000467841"/>
    </source>
</evidence>